<dbReference type="SUPFAM" id="SSF48403">
    <property type="entry name" value="Ankyrin repeat"/>
    <property type="match status" value="1"/>
</dbReference>
<gene>
    <name evidence="4" type="ORF">WA026_019318</name>
</gene>
<sequence length="346" mass="39162">MSSFRIYRSPVYLHLEETCRKMIRGSASPNTTNVWGDTPLHLACSIANYMCIEIILRLKPNLNIQNQIMCTPLNVFISKPPKNEVILKKLLEAGANPNIPDGDGYSPLHNLASQIETKKTKIFARLLVEYKANVNSQNNYKDTPLHIAIYEGKESLVEVLLESGASIDIPDVSGRTPMDKALLDRFRYPRILARLSIHLIILYCCGFSVNLEHLEEVCKNSRFSNFKRRCEEEIRKLKVTIVGNSTVTYHDILVSPIPVVSRYLFNTSILASFAEFDIGQSIFGPILKKKLEAASKHHQGLKKGIAAAEKIFPFLPYLCIDKLIEYLDIDDCNNLDEACSFRTQIL</sequence>
<comment type="caution">
    <text evidence="4">The sequence shown here is derived from an EMBL/GenBank/DDBJ whole genome shotgun (WGS) entry which is preliminary data.</text>
</comment>
<name>A0AAW1U996_9CUCU</name>
<evidence type="ECO:0000256" key="1">
    <source>
        <dbReference type="ARBA" id="ARBA00022737"/>
    </source>
</evidence>
<organism evidence="4 5">
    <name type="scientific">Henosepilachna vigintioctopunctata</name>
    <dbReference type="NCBI Taxonomy" id="420089"/>
    <lineage>
        <taxon>Eukaryota</taxon>
        <taxon>Metazoa</taxon>
        <taxon>Ecdysozoa</taxon>
        <taxon>Arthropoda</taxon>
        <taxon>Hexapoda</taxon>
        <taxon>Insecta</taxon>
        <taxon>Pterygota</taxon>
        <taxon>Neoptera</taxon>
        <taxon>Endopterygota</taxon>
        <taxon>Coleoptera</taxon>
        <taxon>Polyphaga</taxon>
        <taxon>Cucujiformia</taxon>
        <taxon>Coccinelloidea</taxon>
        <taxon>Coccinellidae</taxon>
        <taxon>Epilachninae</taxon>
        <taxon>Epilachnini</taxon>
        <taxon>Henosepilachna</taxon>
    </lineage>
</organism>
<dbReference type="InterPro" id="IPR036770">
    <property type="entry name" value="Ankyrin_rpt-contain_sf"/>
</dbReference>
<dbReference type="PROSITE" id="PS50297">
    <property type="entry name" value="ANK_REP_REGION"/>
    <property type="match status" value="1"/>
</dbReference>
<evidence type="ECO:0000313" key="5">
    <source>
        <dbReference type="Proteomes" id="UP001431783"/>
    </source>
</evidence>
<feature type="repeat" description="ANK" evidence="3">
    <location>
        <begin position="140"/>
        <end position="172"/>
    </location>
</feature>
<reference evidence="4 5" key="1">
    <citation type="submission" date="2023-03" db="EMBL/GenBank/DDBJ databases">
        <title>Genome insight into feeding habits of ladybird beetles.</title>
        <authorList>
            <person name="Li H.-S."/>
            <person name="Huang Y.-H."/>
            <person name="Pang H."/>
        </authorList>
    </citation>
    <scope>NUCLEOTIDE SEQUENCE [LARGE SCALE GENOMIC DNA]</scope>
    <source>
        <strain evidence="4">SYSU_2023b</strain>
        <tissue evidence="4">Whole body</tissue>
    </source>
</reference>
<dbReference type="AlphaFoldDB" id="A0AAW1U996"/>
<dbReference type="PANTHER" id="PTHR24198">
    <property type="entry name" value="ANKYRIN REPEAT AND PROTEIN KINASE DOMAIN-CONTAINING PROTEIN"/>
    <property type="match status" value="1"/>
</dbReference>
<dbReference type="Gene3D" id="1.25.40.20">
    <property type="entry name" value="Ankyrin repeat-containing domain"/>
    <property type="match status" value="1"/>
</dbReference>
<dbReference type="EMBL" id="JARQZJ010000043">
    <property type="protein sequence ID" value="KAK9877648.1"/>
    <property type="molecule type" value="Genomic_DNA"/>
</dbReference>
<proteinExistence type="predicted"/>
<keyword evidence="2 3" id="KW-0040">ANK repeat</keyword>
<keyword evidence="5" id="KW-1185">Reference proteome</keyword>
<dbReference type="InterPro" id="IPR002110">
    <property type="entry name" value="Ankyrin_rpt"/>
</dbReference>
<dbReference type="Pfam" id="PF12796">
    <property type="entry name" value="Ank_2"/>
    <property type="match status" value="1"/>
</dbReference>
<accession>A0AAW1U996</accession>
<dbReference type="PROSITE" id="PS50088">
    <property type="entry name" value="ANK_REPEAT"/>
    <property type="match status" value="3"/>
</dbReference>
<dbReference type="SMART" id="SM00248">
    <property type="entry name" value="ANK"/>
    <property type="match status" value="4"/>
</dbReference>
<feature type="repeat" description="ANK" evidence="3">
    <location>
        <begin position="103"/>
        <end position="139"/>
    </location>
</feature>
<protein>
    <submittedName>
        <fullName evidence="4">Uncharacterized protein</fullName>
    </submittedName>
</protein>
<feature type="repeat" description="ANK" evidence="3">
    <location>
        <begin position="35"/>
        <end position="67"/>
    </location>
</feature>
<evidence type="ECO:0000256" key="3">
    <source>
        <dbReference type="PROSITE-ProRule" id="PRU00023"/>
    </source>
</evidence>
<dbReference type="PANTHER" id="PTHR24198:SF165">
    <property type="entry name" value="ANKYRIN REPEAT-CONTAINING PROTEIN-RELATED"/>
    <property type="match status" value="1"/>
</dbReference>
<evidence type="ECO:0000313" key="4">
    <source>
        <dbReference type="EMBL" id="KAK9877648.1"/>
    </source>
</evidence>
<dbReference type="Pfam" id="PF00023">
    <property type="entry name" value="Ank"/>
    <property type="match status" value="1"/>
</dbReference>
<evidence type="ECO:0000256" key="2">
    <source>
        <dbReference type="ARBA" id="ARBA00023043"/>
    </source>
</evidence>
<keyword evidence="1" id="KW-0677">Repeat</keyword>
<dbReference type="Proteomes" id="UP001431783">
    <property type="component" value="Unassembled WGS sequence"/>
</dbReference>